<dbReference type="STRING" id="112090.W4H8V2"/>
<sequence>MSATMHRQLWFRKWWRSTKRQQSKPNTTSYYYATPEYLRAVVIEEEAYPIARACEKVNCLLMRPTGFRMYCDNMIHAIFPPREKWKAHTHGLLMRWTSIIGGHHYDFIHIDGVHDLWAYMMSHWGKPIPSLVAKRVNVPQLDEEAGQSLRKRTTVQTTNDGELLNVEAECGCDGSRHAALAASIRRLFYLGRLADRAAEFLRGCLSYRHAKGGHRPWLAKGRNEGIHFDHLYKVEVYKGVKYVLVLKDDITHYCEQMAYDVPTSQVCVHALMDWTKRLNMRVWASGQELFHVRLLAPSRTPVVPEYGDVLGGLTVELLPGSGELGKGVLSQADQGSYRNFLHLVRDTVGRKRMPWLENGQLSASTCLHGLEDGSHQHHDSALVVVILVRHRRSTPGTRRGP</sequence>
<reference evidence="1" key="1">
    <citation type="submission" date="2013-12" db="EMBL/GenBank/DDBJ databases">
        <title>The Genome Sequence of Aphanomyces astaci APO3.</title>
        <authorList>
            <consortium name="The Broad Institute Genomics Platform"/>
            <person name="Russ C."/>
            <person name="Tyler B."/>
            <person name="van West P."/>
            <person name="Dieguez-Uribeondo J."/>
            <person name="Young S.K."/>
            <person name="Zeng Q."/>
            <person name="Gargeya S."/>
            <person name="Fitzgerald M."/>
            <person name="Abouelleil A."/>
            <person name="Alvarado L."/>
            <person name="Chapman S.B."/>
            <person name="Gainer-Dewar J."/>
            <person name="Goldberg J."/>
            <person name="Griggs A."/>
            <person name="Gujja S."/>
            <person name="Hansen M."/>
            <person name="Howarth C."/>
            <person name="Imamovic A."/>
            <person name="Ireland A."/>
            <person name="Larimer J."/>
            <person name="McCowan C."/>
            <person name="Murphy C."/>
            <person name="Pearson M."/>
            <person name="Poon T.W."/>
            <person name="Priest M."/>
            <person name="Roberts A."/>
            <person name="Saif S."/>
            <person name="Shea T."/>
            <person name="Sykes S."/>
            <person name="Wortman J."/>
            <person name="Nusbaum C."/>
            <person name="Birren B."/>
        </authorList>
    </citation>
    <scope>NUCLEOTIDE SEQUENCE [LARGE SCALE GENOMIC DNA]</scope>
    <source>
        <strain evidence="1">APO3</strain>
    </source>
</reference>
<protein>
    <submittedName>
        <fullName evidence="1">Uncharacterized protein</fullName>
    </submittedName>
</protein>
<organism evidence="1">
    <name type="scientific">Aphanomyces astaci</name>
    <name type="common">Crayfish plague agent</name>
    <dbReference type="NCBI Taxonomy" id="112090"/>
    <lineage>
        <taxon>Eukaryota</taxon>
        <taxon>Sar</taxon>
        <taxon>Stramenopiles</taxon>
        <taxon>Oomycota</taxon>
        <taxon>Saprolegniomycetes</taxon>
        <taxon>Saprolegniales</taxon>
        <taxon>Verrucalvaceae</taxon>
        <taxon>Aphanomyces</taxon>
    </lineage>
</organism>
<accession>W4H8V2</accession>
<gene>
    <name evidence="1" type="ORF">H257_01620</name>
</gene>
<dbReference type="EMBL" id="KI913115">
    <property type="protein sequence ID" value="ETV88357.1"/>
    <property type="molecule type" value="Genomic_DNA"/>
</dbReference>
<evidence type="ECO:0000313" key="1">
    <source>
        <dbReference type="EMBL" id="ETV88357.1"/>
    </source>
</evidence>
<dbReference type="GeneID" id="20803616"/>
<dbReference type="AlphaFoldDB" id="W4H8V2"/>
<dbReference type="VEuPathDB" id="FungiDB:H257_01620"/>
<name>W4H8V2_APHAT</name>
<proteinExistence type="predicted"/>
<dbReference type="RefSeq" id="XP_009823220.1">
    <property type="nucleotide sequence ID" value="XM_009824918.1"/>
</dbReference>